<gene>
    <name evidence="4" type="ORF">DEH84_00395</name>
</gene>
<dbReference type="Pfam" id="PF19933">
    <property type="entry name" value="DUF6396"/>
    <property type="match status" value="1"/>
</dbReference>
<feature type="chain" id="PRO_5016129196" description="DUF6396 domain-containing protein" evidence="2">
    <location>
        <begin position="20"/>
        <end position="353"/>
    </location>
</feature>
<dbReference type="Gene3D" id="1.25.40.10">
    <property type="entry name" value="Tetratricopeptide repeat domain"/>
    <property type="match status" value="1"/>
</dbReference>
<dbReference type="EMBL" id="CP029210">
    <property type="protein sequence ID" value="AWI52076.1"/>
    <property type="molecule type" value="Genomic_DNA"/>
</dbReference>
<evidence type="ECO:0000256" key="1">
    <source>
        <dbReference type="SAM" id="MobiDB-lite"/>
    </source>
</evidence>
<sequence>MKIQASLACLLLASTFVPAFGSPGRPEQKAAPVQETTHDESEKPTFICTHEKDRIPPRDPEADQLYKHARGLRRGNILKRDPAVFPKVERLIRIATAYGHDKANVELRDLLDRGQAVSATPVTERVNLVEDLIRRGIPGGYFDMGQFLRSGYGVKRDSEAGMQYIRKAADLGNPEAQYWIGVQLSPITKAPEIGRKMMLCAGEQGHKVSAQRVGVDFQTVGEYKSAVYALQLGTKAGSELAAAFLEGGFRSEDPNDRLDYMALKPDPERSARYKAIARFLGAYSYLNPSVPELDDIVPLPPAKLPPWNGKFKWQEEFEANIPPPLPSEARIAEMARAKGLDPATGRPLAWGSK</sequence>
<dbReference type="OrthoDB" id="6522601at2"/>
<organism evidence="4 5">
    <name type="scientific">Aquabacterium olei</name>
    <dbReference type="NCBI Taxonomy" id="1296669"/>
    <lineage>
        <taxon>Bacteria</taxon>
        <taxon>Pseudomonadati</taxon>
        <taxon>Pseudomonadota</taxon>
        <taxon>Betaproteobacteria</taxon>
        <taxon>Burkholderiales</taxon>
        <taxon>Aquabacterium</taxon>
    </lineage>
</organism>
<evidence type="ECO:0000259" key="3">
    <source>
        <dbReference type="Pfam" id="PF19933"/>
    </source>
</evidence>
<reference evidence="4 5" key="1">
    <citation type="submission" date="2018-05" db="EMBL/GenBank/DDBJ databases">
        <title>complete genome sequence of Aquabacterium olei NBRC 110486.</title>
        <authorList>
            <person name="Tang B."/>
            <person name="Chang J."/>
            <person name="Zhang L."/>
            <person name="Yang H."/>
        </authorList>
    </citation>
    <scope>NUCLEOTIDE SEQUENCE [LARGE SCALE GENOMIC DNA]</scope>
    <source>
        <strain evidence="4 5">NBRC 110486</strain>
    </source>
</reference>
<keyword evidence="2" id="KW-0732">Signal</keyword>
<dbReference type="InterPro" id="IPR006597">
    <property type="entry name" value="Sel1-like"/>
</dbReference>
<accession>A0A2U8FP07</accession>
<dbReference type="SMART" id="SM00671">
    <property type="entry name" value="SEL1"/>
    <property type="match status" value="1"/>
</dbReference>
<name>A0A2U8FP07_9BURK</name>
<proteinExistence type="predicted"/>
<dbReference type="InterPro" id="IPR045653">
    <property type="entry name" value="DUF6396"/>
</dbReference>
<feature type="signal peptide" evidence="2">
    <location>
        <begin position="1"/>
        <end position="19"/>
    </location>
</feature>
<keyword evidence="5" id="KW-1185">Reference proteome</keyword>
<dbReference type="KEGG" id="aon:DEH84_00395"/>
<dbReference type="RefSeq" id="WP_109033794.1">
    <property type="nucleotide sequence ID" value="NZ_CP029210.1"/>
</dbReference>
<evidence type="ECO:0000313" key="4">
    <source>
        <dbReference type="EMBL" id="AWI52076.1"/>
    </source>
</evidence>
<dbReference type="Proteomes" id="UP000244892">
    <property type="component" value="Chromosome"/>
</dbReference>
<dbReference type="SUPFAM" id="SSF81901">
    <property type="entry name" value="HCP-like"/>
    <property type="match status" value="1"/>
</dbReference>
<dbReference type="InterPro" id="IPR011990">
    <property type="entry name" value="TPR-like_helical_dom_sf"/>
</dbReference>
<evidence type="ECO:0000313" key="5">
    <source>
        <dbReference type="Proteomes" id="UP000244892"/>
    </source>
</evidence>
<feature type="domain" description="DUF6396" evidence="3">
    <location>
        <begin position="241"/>
        <end position="348"/>
    </location>
</feature>
<feature type="region of interest" description="Disordered" evidence="1">
    <location>
        <begin position="21"/>
        <end position="43"/>
    </location>
</feature>
<protein>
    <recommendedName>
        <fullName evidence="3">DUF6396 domain-containing protein</fullName>
    </recommendedName>
</protein>
<evidence type="ECO:0000256" key="2">
    <source>
        <dbReference type="SAM" id="SignalP"/>
    </source>
</evidence>
<dbReference type="AlphaFoldDB" id="A0A2U8FP07"/>